<keyword evidence="2" id="KW-1185">Reference proteome</keyword>
<dbReference type="PANTHER" id="PTHR36762:SF6">
    <property type="entry name" value="LIGHT-REGULATED PROTEIN"/>
    <property type="match status" value="1"/>
</dbReference>
<proteinExistence type="predicted"/>
<dbReference type="InterPro" id="IPR009856">
    <property type="entry name" value="Lir1"/>
</dbReference>
<comment type="caution">
    <text evidence="1">The sequence shown here is derived from an EMBL/GenBank/DDBJ whole genome shotgun (WGS) entry which is preliminary data.</text>
</comment>
<reference evidence="1 2" key="1">
    <citation type="journal article" date="2023" name="BMC Biotechnol.">
        <title>Vitis rotundifolia cv Carlos genome sequencing.</title>
        <authorList>
            <person name="Huff M."/>
            <person name="Hulse-Kemp A."/>
            <person name="Scheffler B."/>
            <person name="Youngblood R."/>
            <person name="Simpson S."/>
            <person name="Babiker E."/>
            <person name="Staton M."/>
        </authorList>
    </citation>
    <scope>NUCLEOTIDE SEQUENCE [LARGE SCALE GENOMIC DNA]</scope>
    <source>
        <tissue evidence="1">Leaf</tissue>
    </source>
</reference>
<accession>A0AA38Z690</accession>
<dbReference type="EMBL" id="JARBHA010000014">
    <property type="protein sequence ID" value="KAJ9683176.1"/>
    <property type="molecule type" value="Genomic_DNA"/>
</dbReference>
<dbReference type="Proteomes" id="UP001168098">
    <property type="component" value="Unassembled WGS sequence"/>
</dbReference>
<evidence type="ECO:0000313" key="2">
    <source>
        <dbReference type="Proteomes" id="UP001168098"/>
    </source>
</evidence>
<evidence type="ECO:0008006" key="3">
    <source>
        <dbReference type="Google" id="ProtNLM"/>
    </source>
</evidence>
<dbReference type="Pfam" id="PF07207">
    <property type="entry name" value="Lir1"/>
    <property type="match status" value="1"/>
</dbReference>
<dbReference type="PANTHER" id="PTHR36762">
    <property type="entry name" value="LIGHT-REGULATED PROTEIN 1, CHLOROPLASTIC"/>
    <property type="match status" value="1"/>
</dbReference>
<sequence length="138" mass="15014">MQAALCFAPTLLPLTPSKNFATPASSSPPKLATSLTSRCPPIKAAATAYDSSTVDYNSMTSVFPAEACDVIGGEACLADCYPEVRLKQEARNRAARTASEVTERDYYEYNDAKTVFRAEACDDLGGLFCEREYQRGVY</sequence>
<organism evidence="1 2">
    <name type="scientific">Vitis rotundifolia</name>
    <name type="common">Muscadine grape</name>
    <dbReference type="NCBI Taxonomy" id="103349"/>
    <lineage>
        <taxon>Eukaryota</taxon>
        <taxon>Viridiplantae</taxon>
        <taxon>Streptophyta</taxon>
        <taxon>Embryophyta</taxon>
        <taxon>Tracheophyta</taxon>
        <taxon>Spermatophyta</taxon>
        <taxon>Magnoliopsida</taxon>
        <taxon>eudicotyledons</taxon>
        <taxon>Gunneridae</taxon>
        <taxon>Pentapetalae</taxon>
        <taxon>rosids</taxon>
        <taxon>Vitales</taxon>
        <taxon>Vitaceae</taxon>
        <taxon>Viteae</taxon>
        <taxon>Vitis</taxon>
    </lineage>
</organism>
<gene>
    <name evidence="1" type="ORF">PVL29_018956</name>
</gene>
<name>A0AA38Z690_VITRO</name>
<dbReference type="AlphaFoldDB" id="A0AA38Z690"/>
<evidence type="ECO:0000313" key="1">
    <source>
        <dbReference type="EMBL" id="KAJ9683176.1"/>
    </source>
</evidence>
<dbReference type="GO" id="GO:0009507">
    <property type="term" value="C:chloroplast"/>
    <property type="evidence" value="ECO:0007669"/>
    <property type="project" value="InterPro"/>
</dbReference>
<protein>
    <recommendedName>
        <fullName evidence="3">Light-regulated protein</fullName>
    </recommendedName>
</protein>